<feature type="coiled-coil region" evidence="1">
    <location>
        <begin position="189"/>
        <end position="220"/>
    </location>
</feature>
<protein>
    <submittedName>
        <fullName evidence="4">Myb/SANT-like DNA-binding domain-containing protein 1</fullName>
    </submittedName>
</protein>
<feature type="compositionally biased region" description="Low complexity" evidence="2">
    <location>
        <begin position="150"/>
        <end position="161"/>
    </location>
</feature>
<proteinExistence type="predicted"/>
<evidence type="ECO:0000256" key="1">
    <source>
        <dbReference type="SAM" id="Coils"/>
    </source>
</evidence>
<sequence>MKSEKMTSPKAKRKRLAWTEGAELAILELWAEHVVELRGVRKNMHIYEKISEELIKLGYIYNAREVQVKLANFSQRYRIEKANMLESGETTSSWTHYGRVHQIIGRFKVNSFYDSTLETIQAESSGASRLSPIVPPSPHTSPVPSPPASPRASTSTPVTVPNKKKKGVSQFQLKVLDKFEELSAEITQYLRHTEENERQLIEIERQKAESLKKFNEVNREFKDAILKFLQKE</sequence>
<name>A0A034WK07_BACDO</name>
<feature type="compositionally biased region" description="Pro residues" evidence="2">
    <location>
        <begin position="133"/>
        <end position="149"/>
    </location>
</feature>
<accession>A0A034WK07</accession>
<dbReference type="GO" id="GO:0045893">
    <property type="term" value="P:positive regulation of DNA-templated transcription"/>
    <property type="evidence" value="ECO:0007669"/>
    <property type="project" value="TreeGrafter"/>
</dbReference>
<organism evidence="4">
    <name type="scientific">Bactrocera dorsalis</name>
    <name type="common">Oriental fruit fly</name>
    <name type="synonym">Dacus dorsalis</name>
    <dbReference type="NCBI Taxonomy" id="27457"/>
    <lineage>
        <taxon>Eukaryota</taxon>
        <taxon>Metazoa</taxon>
        <taxon>Ecdysozoa</taxon>
        <taxon>Arthropoda</taxon>
        <taxon>Hexapoda</taxon>
        <taxon>Insecta</taxon>
        <taxon>Pterygota</taxon>
        <taxon>Neoptera</taxon>
        <taxon>Endopterygota</taxon>
        <taxon>Diptera</taxon>
        <taxon>Brachycera</taxon>
        <taxon>Muscomorpha</taxon>
        <taxon>Tephritoidea</taxon>
        <taxon>Tephritidae</taxon>
        <taxon>Bactrocera</taxon>
        <taxon>Bactrocera</taxon>
    </lineage>
</organism>
<keyword evidence="4" id="KW-0238">DNA-binding</keyword>
<dbReference type="Pfam" id="PF13837">
    <property type="entry name" value="Myb_DNA-bind_4"/>
    <property type="match status" value="1"/>
</dbReference>
<dbReference type="GO" id="GO:0003677">
    <property type="term" value="F:DNA binding"/>
    <property type="evidence" value="ECO:0007669"/>
    <property type="project" value="UniProtKB-KW"/>
</dbReference>
<gene>
    <name evidence="4" type="primary">MSD1</name>
</gene>
<evidence type="ECO:0000313" key="4">
    <source>
        <dbReference type="EMBL" id="JAC54465.1"/>
    </source>
</evidence>
<dbReference type="InterPro" id="IPR026095">
    <property type="entry name" value="Myb/SANT-like_DNA-bd_dom_prot"/>
</dbReference>
<evidence type="ECO:0000259" key="3">
    <source>
        <dbReference type="Pfam" id="PF13837"/>
    </source>
</evidence>
<dbReference type="EMBL" id="GAKP01004487">
    <property type="protein sequence ID" value="JAC54465.1"/>
    <property type="molecule type" value="Transcribed_RNA"/>
</dbReference>
<feature type="region of interest" description="Disordered" evidence="2">
    <location>
        <begin position="124"/>
        <end position="163"/>
    </location>
</feature>
<dbReference type="PANTHER" id="PTHR22666:SF3">
    <property type="entry name" value="MYB_SANT-LIKE DNA-BINDING DOMAIN-CONTAINING PROTEIN 1"/>
    <property type="match status" value="1"/>
</dbReference>
<dbReference type="InterPro" id="IPR044822">
    <property type="entry name" value="Myb_DNA-bind_4"/>
</dbReference>
<reference evidence="4" key="1">
    <citation type="journal article" date="2014" name="BMC Genomics">
        <title>Characterizing the developmental transcriptome of the oriental fruit fly, Bactrocera dorsalis (Diptera: Tephritidae) through comparative genomic analysis with Drosophila melanogaster utilizing modENCODE datasets.</title>
        <authorList>
            <person name="Geib S.M."/>
            <person name="Calla B."/>
            <person name="Hall B."/>
            <person name="Hou S."/>
            <person name="Manoukis N.C."/>
        </authorList>
    </citation>
    <scope>NUCLEOTIDE SEQUENCE</scope>
    <source>
        <strain evidence="4">Punador</strain>
    </source>
</reference>
<dbReference type="PANTHER" id="PTHR22666">
    <property type="entry name" value="MYB_SANT-LIKE DNA-BINDING DOMAIN-CONTAINING PROTEIN 1"/>
    <property type="match status" value="1"/>
</dbReference>
<dbReference type="Gene3D" id="1.10.10.60">
    <property type="entry name" value="Homeodomain-like"/>
    <property type="match status" value="1"/>
</dbReference>
<feature type="domain" description="Myb/SANT-like DNA-binding" evidence="3">
    <location>
        <begin position="17"/>
        <end position="103"/>
    </location>
</feature>
<dbReference type="AlphaFoldDB" id="A0A034WK07"/>
<keyword evidence="1" id="KW-0175">Coiled coil</keyword>
<dbReference type="GO" id="GO:0016604">
    <property type="term" value="C:nuclear body"/>
    <property type="evidence" value="ECO:0007669"/>
    <property type="project" value="TreeGrafter"/>
</dbReference>
<evidence type="ECO:0000256" key="2">
    <source>
        <dbReference type="SAM" id="MobiDB-lite"/>
    </source>
</evidence>
<dbReference type="OrthoDB" id="691673at2759"/>